<evidence type="ECO:0000313" key="2">
    <source>
        <dbReference type="Proteomes" id="UP000236500"/>
    </source>
</evidence>
<protein>
    <submittedName>
        <fullName evidence="1">Uncharacterized protein</fullName>
    </submittedName>
</protein>
<reference evidence="1 2" key="1">
    <citation type="submission" date="2016-11" db="EMBL/GenBank/DDBJ databases">
        <title>Whole Genome Sequence of Listeria newyorkensis.</title>
        <authorList>
            <person name="Frink S."/>
            <person name="Morales C."/>
            <person name="Kiang D."/>
        </authorList>
    </citation>
    <scope>NUCLEOTIDE SEQUENCE [LARGE SCALE GENOMIC DNA]</scope>
    <source>
        <strain evidence="1 2">F1604011-044</strain>
    </source>
</reference>
<accession>A0ABX4XKC7</accession>
<organism evidence="1 2">
    <name type="scientific">Listeria newyorkensis</name>
    <dbReference type="NCBI Taxonomy" id="1497681"/>
    <lineage>
        <taxon>Bacteria</taxon>
        <taxon>Bacillati</taxon>
        <taxon>Bacillota</taxon>
        <taxon>Bacilli</taxon>
        <taxon>Bacillales</taxon>
        <taxon>Listeriaceae</taxon>
        <taxon>Listeria</taxon>
    </lineage>
</organism>
<sequence>PSHAPPPPTIILPPRNFFRETPLTQKNIDANLERVRTIIKKISKPKSLFQTPIQTAPPNLSVPTNA</sequence>
<comment type="caution">
    <text evidence="1">The sequence shown here is derived from an EMBL/GenBank/DDBJ whole genome shotgun (WGS) entry which is preliminary data.</text>
</comment>
<evidence type="ECO:0000313" key="1">
    <source>
        <dbReference type="EMBL" id="PNP89185.1"/>
    </source>
</evidence>
<name>A0ABX4XKC7_9LIST</name>
<proteinExistence type="predicted"/>
<dbReference type="Proteomes" id="UP000236500">
    <property type="component" value="Unassembled WGS sequence"/>
</dbReference>
<feature type="non-terminal residue" evidence="1">
    <location>
        <position position="1"/>
    </location>
</feature>
<gene>
    <name evidence="1" type="ORF">BMT55_13045</name>
</gene>
<dbReference type="EMBL" id="MPDH01000018">
    <property type="protein sequence ID" value="PNP89185.1"/>
    <property type="molecule type" value="Genomic_DNA"/>
</dbReference>
<keyword evidence="2" id="KW-1185">Reference proteome</keyword>